<dbReference type="AlphaFoldDB" id="A0A0W1R7T5"/>
<sequence length="134" mass="13845">MQQRVASNGPANDRRALPIVVFGVLVALAPLMLAPFPGGGGPITFIVRLVQGLAVVVGIGVVGAGYRSYRTGKFRFSLAVVLSILSLILVAGIGGLVETSANLFIPIGVWLLAISVVVGLSVVLAFRLTHVDPS</sequence>
<keyword evidence="1" id="KW-0812">Transmembrane</keyword>
<feature type="transmembrane region" description="Helical" evidence="1">
    <location>
        <begin position="78"/>
        <end position="97"/>
    </location>
</feature>
<feature type="transmembrane region" description="Helical" evidence="1">
    <location>
        <begin position="45"/>
        <end position="66"/>
    </location>
</feature>
<organism evidence="2 3">
    <name type="scientific">Haloprofundus marisrubri</name>
    <dbReference type="NCBI Taxonomy" id="1514971"/>
    <lineage>
        <taxon>Archaea</taxon>
        <taxon>Methanobacteriati</taxon>
        <taxon>Methanobacteriota</taxon>
        <taxon>Stenosarchaea group</taxon>
        <taxon>Halobacteria</taxon>
        <taxon>Halobacteriales</taxon>
        <taxon>Haloferacaceae</taxon>
        <taxon>Haloprofundus</taxon>
    </lineage>
</organism>
<gene>
    <name evidence="2" type="ORF">AUR64_16955</name>
</gene>
<evidence type="ECO:0000313" key="3">
    <source>
        <dbReference type="Proteomes" id="UP000054387"/>
    </source>
</evidence>
<protein>
    <submittedName>
        <fullName evidence="2">Uncharacterized protein</fullName>
    </submittedName>
</protein>
<dbReference type="EMBL" id="LOPU01000029">
    <property type="protein sequence ID" value="KTG09464.1"/>
    <property type="molecule type" value="Genomic_DNA"/>
</dbReference>
<proteinExistence type="predicted"/>
<dbReference type="Proteomes" id="UP000054387">
    <property type="component" value="Unassembled WGS sequence"/>
</dbReference>
<keyword evidence="1" id="KW-1133">Transmembrane helix</keyword>
<evidence type="ECO:0000313" key="2">
    <source>
        <dbReference type="EMBL" id="KTG09464.1"/>
    </source>
</evidence>
<keyword evidence="3" id="KW-1185">Reference proteome</keyword>
<keyword evidence="1" id="KW-0472">Membrane</keyword>
<comment type="caution">
    <text evidence="2">The sequence shown here is derived from an EMBL/GenBank/DDBJ whole genome shotgun (WGS) entry which is preliminary data.</text>
</comment>
<name>A0A0W1R7T5_9EURY</name>
<accession>A0A0W1R7T5</accession>
<feature type="transmembrane region" description="Helical" evidence="1">
    <location>
        <begin position="16"/>
        <end position="33"/>
    </location>
</feature>
<feature type="transmembrane region" description="Helical" evidence="1">
    <location>
        <begin position="103"/>
        <end position="126"/>
    </location>
</feature>
<reference evidence="2 3" key="1">
    <citation type="submission" date="2015-12" db="EMBL/GenBank/DDBJ databases">
        <title>Haloprofundus marisrubri gen. nov., sp. nov., an extremely halophilic archaeon isolated from the Discovery deep brine-seawater interface in the Red Sea.</title>
        <authorList>
            <person name="Zhang G."/>
            <person name="Stingl U."/>
            <person name="Rashid M."/>
        </authorList>
    </citation>
    <scope>NUCLEOTIDE SEQUENCE [LARGE SCALE GENOMIC DNA]</scope>
    <source>
        <strain evidence="2 3">SB9</strain>
    </source>
</reference>
<evidence type="ECO:0000256" key="1">
    <source>
        <dbReference type="SAM" id="Phobius"/>
    </source>
</evidence>